<feature type="region of interest" description="Disordered" evidence="2">
    <location>
        <begin position="563"/>
        <end position="598"/>
    </location>
</feature>
<sequence length="620" mass="68888">MSYRLDTSVISVASLMPTFVSPDVQCSPMRDLVPFLSLAFLAVGDAHVALTFPEARYPPLDFLDTSRTSGPCGVPVPRRPHYTNLLVGSTYNFTWRMQYPHQGGYRIVLIDKDGKTIEELAPINGIEFAGADDQTSQSQNVRLTRPCSQCTVMFERQALEWGKSYRFRSCADVNVLETMPEDDKCSGHGTMVDNRCVCEHGHKGDICQYTTNCHHDDDCLNGGKCLAEPNSITTASCYCSYGFFGKNCEQTYERAEDNCFSYATINEKKYEMYGMFDSACYNKDKLNDNDVIYYRKVKNDVEIILDFSTASWVSIGWRPEGLDKSCRLFPDLEGVRSKRSATVDMPPLVVPPPSQPIRRDPPPTPSDPHDQEQVFDRDHPPAKIAQEGPRPVMPRNNGLLDAALRAPLHAMDCVDVLIGAIRDGRTRVQDSYSRDRSTPLEDSWYDGEMSLVASAGREIDGRTVVMFRRPIQEIEPTDHPLGPGRMFVVWAKGQQQGAYTHGAPSALDGPNSSTHFYPDDIIKYHGAKNRGVHPIDFTTPVKMLRPGDAAFGVNIAATPSAQLPTHHDTAKHPAITTPSSSSSPPTSTKSTSHISYREDSSSTRDSTILFVLVTAFIALY</sequence>
<evidence type="ECO:0000256" key="2">
    <source>
        <dbReference type="SAM" id="MobiDB-lite"/>
    </source>
</evidence>
<dbReference type="SMART" id="SM00181">
    <property type="entry name" value="EGF"/>
    <property type="match status" value="2"/>
</dbReference>
<evidence type="ECO:0000313" key="5">
    <source>
        <dbReference type="EMBL" id="EYB84475.1"/>
    </source>
</evidence>
<dbReference type="Gene3D" id="2.10.25.10">
    <property type="entry name" value="Laminin"/>
    <property type="match status" value="1"/>
</dbReference>
<dbReference type="PROSITE" id="PS50026">
    <property type="entry name" value="EGF_3"/>
    <property type="match status" value="1"/>
</dbReference>
<keyword evidence="1" id="KW-1015">Disulfide bond</keyword>
<evidence type="ECO:0000259" key="4">
    <source>
        <dbReference type="PROSITE" id="PS50836"/>
    </source>
</evidence>
<dbReference type="EMBL" id="JARK01001651">
    <property type="protein sequence ID" value="EYB84475.1"/>
    <property type="molecule type" value="Genomic_DNA"/>
</dbReference>
<dbReference type="PROSITE" id="PS01186">
    <property type="entry name" value="EGF_2"/>
    <property type="match status" value="1"/>
</dbReference>
<evidence type="ECO:0000259" key="3">
    <source>
        <dbReference type="PROSITE" id="PS50026"/>
    </source>
</evidence>
<organism evidence="5 6">
    <name type="scientific">Ancylostoma ceylanicum</name>
    <dbReference type="NCBI Taxonomy" id="53326"/>
    <lineage>
        <taxon>Eukaryota</taxon>
        <taxon>Metazoa</taxon>
        <taxon>Ecdysozoa</taxon>
        <taxon>Nematoda</taxon>
        <taxon>Chromadorea</taxon>
        <taxon>Rhabditida</taxon>
        <taxon>Rhabditina</taxon>
        <taxon>Rhabditomorpha</taxon>
        <taxon>Strongyloidea</taxon>
        <taxon>Ancylostomatidae</taxon>
        <taxon>Ancylostomatinae</taxon>
        <taxon>Ancylostoma</taxon>
    </lineage>
</organism>
<dbReference type="Gene3D" id="2.60.120.260">
    <property type="entry name" value="Galactose-binding domain-like"/>
    <property type="match status" value="1"/>
</dbReference>
<feature type="disulfide bond" evidence="1">
    <location>
        <begin position="239"/>
        <end position="248"/>
    </location>
</feature>
<dbReference type="InterPro" id="IPR005018">
    <property type="entry name" value="DOMON_domain"/>
</dbReference>
<dbReference type="PROSITE" id="PS00022">
    <property type="entry name" value="EGF_1"/>
    <property type="match status" value="1"/>
</dbReference>
<dbReference type="PROSITE" id="PS50836">
    <property type="entry name" value="DOMON"/>
    <property type="match status" value="1"/>
</dbReference>
<comment type="caution">
    <text evidence="1">Lacks conserved residue(s) required for the propagation of feature annotation.</text>
</comment>
<reference evidence="6" key="1">
    <citation type="journal article" date="2015" name="Nat. Genet.">
        <title>The genome and transcriptome of the zoonotic hookworm Ancylostoma ceylanicum identify infection-specific gene families.</title>
        <authorList>
            <person name="Schwarz E.M."/>
            <person name="Hu Y."/>
            <person name="Antoshechkin I."/>
            <person name="Miller M.M."/>
            <person name="Sternberg P.W."/>
            <person name="Aroian R.V."/>
        </authorList>
    </citation>
    <scope>NUCLEOTIDE SEQUENCE</scope>
    <source>
        <strain evidence="6">HY135</strain>
    </source>
</reference>
<proteinExistence type="predicted"/>
<dbReference type="AlphaFoldDB" id="A0A016S1E9"/>
<accession>A0A016S1E9</accession>
<dbReference type="SUPFAM" id="SSF57196">
    <property type="entry name" value="EGF/Laminin"/>
    <property type="match status" value="1"/>
</dbReference>
<protein>
    <recommendedName>
        <fullName evidence="7">EGF-like domain-containing protein</fullName>
    </recommendedName>
</protein>
<dbReference type="PANTHER" id="PTHR46901">
    <property type="entry name" value="GH04942P"/>
    <property type="match status" value="1"/>
</dbReference>
<evidence type="ECO:0000256" key="1">
    <source>
        <dbReference type="PROSITE-ProRule" id="PRU00076"/>
    </source>
</evidence>
<feature type="compositionally biased region" description="Basic and acidic residues" evidence="2">
    <location>
        <begin position="357"/>
        <end position="375"/>
    </location>
</feature>
<evidence type="ECO:0000313" key="6">
    <source>
        <dbReference type="Proteomes" id="UP000024635"/>
    </source>
</evidence>
<dbReference type="Proteomes" id="UP000024635">
    <property type="component" value="Unassembled WGS sequence"/>
</dbReference>
<feature type="domain" description="EGF-like" evidence="3">
    <location>
        <begin position="209"/>
        <end position="249"/>
    </location>
</feature>
<dbReference type="CDD" id="cd00054">
    <property type="entry name" value="EGF_CA"/>
    <property type="match status" value="1"/>
</dbReference>
<gene>
    <name evidence="5" type="primary">Acey_s0315.g2258</name>
    <name evidence="5" type="synonym">Acey-C34C6.3</name>
    <name evidence="5" type="ORF">Y032_0315g2258</name>
</gene>
<dbReference type="InterPro" id="IPR000742">
    <property type="entry name" value="EGF"/>
</dbReference>
<dbReference type="InterPro" id="IPR045266">
    <property type="entry name" value="DOH_DOMON"/>
</dbReference>
<dbReference type="CDD" id="cd09631">
    <property type="entry name" value="DOMON_DOH"/>
    <property type="match status" value="1"/>
</dbReference>
<keyword evidence="1" id="KW-0245">EGF-like domain</keyword>
<evidence type="ECO:0008006" key="7">
    <source>
        <dbReference type="Google" id="ProtNLM"/>
    </source>
</evidence>
<keyword evidence="6" id="KW-1185">Reference proteome</keyword>
<dbReference type="OrthoDB" id="188511at2759"/>
<feature type="compositionally biased region" description="Low complexity" evidence="2">
    <location>
        <begin position="576"/>
        <end position="592"/>
    </location>
</feature>
<dbReference type="PANTHER" id="PTHR46901:SF2">
    <property type="entry name" value="GH04942P"/>
    <property type="match status" value="1"/>
</dbReference>
<feature type="region of interest" description="Disordered" evidence="2">
    <location>
        <begin position="339"/>
        <end position="375"/>
    </location>
</feature>
<name>A0A016S1E9_9BILA</name>
<dbReference type="STRING" id="53326.A0A016S1E9"/>
<feature type="domain" description="DOMON" evidence="4">
    <location>
        <begin position="367"/>
        <end position="493"/>
    </location>
</feature>
<comment type="caution">
    <text evidence="5">The sequence shown here is derived from an EMBL/GenBank/DDBJ whole genome shotgun (WGS) entry which is preliminary data.</text>
</comment>